<dbReference type="Proteomes" id="UP001152797">
    <property type="component" value="Unassembled WGS sequence"/>
</dbReference>
<accession>A0A9P1DCC2</accession>
<feature type="non-terminal residue" evidence="1">
    <location>
        <position position="1"/>
    </location>
</feature>
<reference evidence="1" key="1">
    <citation type="submission" date="2022-10" db="EMBL/GenBank/DDBJ databases">
        <authorList>
            <person name="Chen Y."/>
            <person name="Dougan E. K."/>
            <person name="Chan C."/>
            <person name="Rhodes N."/>
            <person name="Thang M."/>
        </authorList>
    </citation>
    <scope>NUCLEOTIDE SEQUENCE</scope>
</reference>
<protein>
    <submittedName>
        <fullName evidence="2">Phosphoenolpyruvate carboxylase</fullName>
    </submittedName>
</protein>
<dbReference type="EMBL" id="CAMXCT020003966">
    <property type="protein sequence ID" value="CAL1160456.1"/>
    <property type="molecule type" value="Genomic_DNA"/>
</dbReference>
<comment type="caution">
    <text evidence="1">The sequence shown here is derived from an EMBL/GenBank/DDBJ whole genome shotgun (WGS) entry which is preliminary data.</text>
</comment>
<gene>
    <name evidence="1" type="ORF">C1SCF055_LOCUS32661</name>
</gene>
<keyword evidence="3" id="KW-1185">Reference proteome</keyword>
<proteinExistence type="predicted"/>
<name>A0A9P1DCC2_9DINO</name>
<sequence length="204" mass="23482">MHPGHIEEWFQFAKNSLQNESGWKVAAQRSQDTLCYQDCLGGRTVKFDFKEIYVPGIDEPAEAMMRPEARSQSHDCKNRQIKLGLQQIVAPGDAFVEQTSNFWILFMIACLFGESGLQTDSFFCGCKPTLARHQRRLDFPEEGDCAYANFQGHTSGCQELMVIVRKASQRHHFRLMILFRVPDVELLLSWTSKSFVILLERSRE</sequence>
<evidence type="ECO:0000313" key="2">
    <source>
        <dbReference type="EMBL" id="CAL4794393.1"/>
    </source>
</evidence>
<dbReference type="EMBL" id="CAMXCT010003966">
    <property type="protein sequence ID" value="CAI4007081.1"/>
    <property type="molecule type" value="Genomic_DNA"/>
</dbReference>
<dbReference type="EMBL" id="CAMXCT030003966">
    <property type="protein sequence ID" value="CAL4794393.1"/>
    <property type="molecule type" value="Genomic_DNA"/>
</dbReference>
<reference evidence="2 3" key="2">
    <citation type="submission" date="2024-05" db="EMBL/GenBank/DDBJ databases">
        <authorList>
            <person name="Chen Y."/>
            <person name="Shah S."/>
            <person name="Dougan E. K."/>
            <person name="Thang M."/>
            <person name="Chan C."/>
        </authorList>
    </citation>
    <scope>NUCLEOTIDE SEQUENCE [LARGE SCALE GENOMIC DNA]</scope>
</reference>
<evidence type="ECO:0000313" key="1">
    <source>
        <dbReference type="EMBL" id="CAI4007081.1"/>
    </source>
</evidence>
<evidence type="ECO:0000313" key="3">
    <source>
        <dbReference type="Proteomes" id="UP001152797"/>
    </source>
</evidence>
<dbReference type="AlphaFoldDB" id="A0A9P1DCC2"/>
<organism evidence="1">
    <name type="scientific">Cladocopium goreaui</name>
    <dbReference type="NCBI Taxonomy" id="2562237"/>
    <lineage>
        <taxon>Eukaryota</taxon>
        <taxon>Sar</taxon>
        <taxon>Alveolata</taxon>
        <taxon>Dinophyceae</taxon>
        <taxon>Suessiales</taxon>
        <taxon>Symbiodiniaceae</taxon>
        <taxon>Cladocopium</taxon>
    </lineage>
</organism>